<dbReference type="RefSeq" id="WP_302049408.1">
    <property type="nucleotide sequence ID" value="NZ_JAMJEV010000014.1"/>
</dbReference>
<dbReference type="Gene3D" id="1.10.3120.10">
    <property type="entry name" value="Trigger factor, C-terminal domain"/>
    <property type="match status" value="1"/>
</dbReference>
<dbReference type="Pfam" id="PF00254">
    <property type="entry name" value="FKBP_C"/>
    <property type="match status" value="1"/>
</dbReference>
<dbReference type="SUPFAM" id="SSF102735">
    <property type="entry name" value="Trigger factor ribosome-binding domain"/>
    <property type="match status" value="1"/>
</dbReference>
<dbReference type="PROSITE" id="PS50059">
    <property type="entry name" value="FKBP_PPIASE"/>
    <property type="match status" value="1"/>
</dbReference>
<keyword evidence="6 12" id="KW-0697">Rotamase</keyword>
<evidence type="ECO:0000256" key="6">
    <source>
        <dbReference type="ARBA" id="ARBA00023110"/>
    </source>
</evidence>
<evidence type="ECO:0000256" key="1">
    <source>
        <dbReference type="ARBA" id="ARBA00000971"/>
    </source>
</evidence>
<keyword evidence="8 12" id="KW-0413">Isomerase</keyword>
<gene>
    <name evidence="12 16" type="primary">tig</name>
    <name evidence="16" type="ORF">M8H41_16765</name>
</gene>
<dbReference type="Pfam" id="PF05698">
    <property type="entry name" value="Trigger_C"/>
    <property type="match status" value="1"/>
</dbReference>
<evidence type="ECO:0000256" key="7">
    <source>
        <dbReference type="ARBA" id="ARBA00023186"/>
    </source>
</evidence>
<evidence type="ECO:0000259" key="15">
    <source>
        <dbReference type="PROSITE" id="PS50059"/>
    </source>
</evidence>
<evidence type="ECO:0000256" key="10">
    <source>
        <dbReference type="ARBA" id="ARBA00024849"/>
    </source>
</evidence>
<dbReference type="NCBIfam" id="TIGR00115">
    <property type="entry name" value="tig"/>
    <property type="match status" value="1"/>
</dbReference>
<dbReference type="EC" id="5.2.1.8" evidence="3 12"/>
<evidence type="ECO:0000256" key="11">
    <source>
        <dbReference type="ARBA" id="ARBA00029986"/>
    </source>
</evidence>
<keyword evidence="17" id="KW-1185">Reference proteome</keyword>
<evidence type="ECO:0000256" key="14">
    <source>
        <dbReference type="RuleBase" id="RU003914"/>
    </source>
</evidence>
<reference evidence="16" key="1">
    <citation type="submission" date="2022-05" db="EMBL/GenBank/DDBJ databases">
        <title>Expanded diversity of anoxic marine methylotrophy in a Black Sea sulfate reducing microorganism.</title>
        <authorList>
            <person name="Fischer P.Q."/>
            <person name="Stams A.J.M."/>
            <person name="Villanueva L."/>
            <person name="Sousa D.Z."/>
        </authorList>
    </citation>
    <scope>NUCLEOTIDE SEQUENCE</scope>
    <source>
        <strain evidence="16">P130</strain>
    </source>
</reference>
<organism evidence="16 17">
    <name type="scientific">Desulfosporosinus nitroreducens</name>
    <dbReference type="NCBI Taxonomy" id="2018668"/>
    <lineage>
        <taxon>Bacteria</taxon>
        <taxon>Bacillati</taxon>
        <taxon>Bacillota</taxon>
        <taxon>Clostridia</taxon>
        <taxon>Eubacteriales</taxon>
        <taxon>Desulfitobacteriaceae</taxon>
        <taxon>Desulfosporosinus</taxon>
    </lineage>
</organism>
<dbReference type="InterPro" id="IPR005215">
    <property type="entry name" value="Trig_fac"/>
</dbReference>
<dbReference type="InterPro" id="IPR008880">
    <property type="entry name" value="Trigger_fac_C"/>
</dbReference>
<dbReference type="InterPro" id="IPR027304">
    <property type="entry name" value="Trigger_fact/SurA_dom_sf"/>
</dbReference>
<dbReference type="InterPro" id="IPR037041">
    <property type="entry name" value="Trigger_fac_C_sf"/>
</dbReference>
<evidence type="ECO:0000256" key="5">
    <source>
        <dbReference type="ARBA" id="ARBA00022618"/>
    </source>
</evidence>
<keyword evidence="12" id="KW-0963">Cytoplasm</keyword>
<evidence type="ECO:0000256" key="2">
    <source>
        <dbReference type="ARBA" id="ARBA00005464"/>
    </source>
</evidence>
<evidence type="ECO:0000256" key="12">
    <source>
        <dbReference type="HAMAP-Rule" id="MF_00303"/>
    </source>
</evidence>
<dbReference type="SUPFAM" id="SSF109998">
    <property type="entry name" value="Triger factor/SurA peptide-binding domain-like"/>
    <property type="match status" value="1"/>
</dbReference>
<evidence type="ECO:0000256" key="3">
    <source>
        <dbReference type="ARBA" id="ARBA00013194"/>
    </source>
</evidence>
<comment type="caution">
    <text evidence="16">The sequence shown here is derived from an EMBL/GenBank/DDBJ whole genome shotgun (WGS) entry which is preliminary data.</text>
</comment>
<keyword evidence="9 12" id="KW-0131">Cell cycle</keyword>
<proteinExistence type="inferred from homology"/>
<evidence type="ECO:0000256" key="8">
    <source>
        <dbReference type="ARBA" id="ARBA00023235"/>
    </source>
</evidence>
<protein>
    <recommendedName>
        <fullName evidence="4 12">Trigger factor</fullName>
        <shortName evidence="12">TF</shortName>
        <ecNumber evidence="3 12">5.2.1.8</ecNumber>
    </recommendedName>
    <alternativeName>
        <fullName evidence="11 12">PPIase</fullName>
    </alternativeName>
</protein>
<keyword evidence="7 12" id="KW-0143">Chaperone</keyword>
<dbReference type="PANTHER" id="PTHR30560:SF3">
    <property type="entry name" value="TRIGGER FACTOR-LIKE PROTEIN TIG, CHLOROPLASTIC"/>
    <property type="match status" value="1"/>
</dbReference>
<dbReference type="EMBL" id="JAMJEV010000014">
    <property type="protein sequence ID" value="MDO0824489.1"/>
    <property type="molecule type" value="Genomic_DNA"/>
</dbReference>
<dbReference type="Proteomes" id="UP001176021">
    <property type="component" value="Unassembled WGS sequence"/>
</dbReference>
<dbReference type="InterPro" id="IPR046357">
    <property type="entry name" value="PPIase_dom_sf"/>
</dbReference>
<keyword evidence="5 12" id="KW-0132">Cell division</keyword>
<comment type="subcellular location">
    <subcellularLocation>
        <location evidence="12">Cytoplasm</location>
    </subcellularLocation>
    <text evidence="12">About half TF is bound to the ribosome near the polypeptide exit tunnel while the other half is free in the cytoplasm.</text>
</comment>
<dbReference type="InterPro" id="IPR001179">
    <property type="entry name" value="PPIase_FKBP_dom"/>
</dbReference>
<evidence type="ECO:0000256" key="13">
    <source>
        <dbReference type="PROSITE-ProRule" id="PRU00277"/>
    </source>
</evidence>
<dbReference type="Pfam" id="PF05697">
    <property type="entry name" value="Trigger_N"/>
    <property type="match status" value="1"/>
</dbReference>
<comment type="similarity">
    <text evidence="2 12 14">Belongs to the FKBP-type PPIase family. Tig subfamily.</text>
</comment>
<dbReference type="InterPro" id="IPR008881">
    <property type="entry name" value="Trigger_fac_ribosome-bd_bac"/>
</dbReference>
<dbReference type="Gene3D" id="3.30.70.1050">
    <property type="entry name" value="Trigger factor ribosome-binding domain"/>
    <property type="match status" value="1"/>
</dbReference>
<comment type="catalytic activity">
    <reaction evidence="1 12 13">
        <text>[protein]-peptidylproline (omega=180) = [protein]-peptidylproline (omega=0)</text>
        <dbReference type="Rhea" id="RHEA:16237"/>
        <dbReference type="Rhea" id="RHEA-COMP:10747"/>
        <dbReference type="Rhea" id="RHEA-COMP:10748"/>
        <dbReference type="ChEBI" id="CHEBI:83833"/>
        <dbReference type="ChEBI" id="CHEBI:83834"/>
        <dbReference type="EC" id="5.2.1.8"/>
    </reaction>
</comment>
<dbReference type="SUPFAM" id="SSF54534">
    <property type="entry name" value="FKBP-like"/>
    <property type="match status" value="1"/>
</dbReference>
<evidence type="ECO:0000313" key="16">
    <source>
        <dbReference type="EMBL" id="MDO0824489.1"/>
    </source>
</evidence>
<dbReference type="PANTHER" id="PTHR30560">
    <property type="entry name" value="TRIGGER FACTOR CHAPERONE AND PEPTIDYL-PROLYL CIS/TRANS ISOMERASE"/>
    <property type="match status" value="1"/>
</dbReference>
<comment type="domain">
    <text evidence="12">Consists of 3 domains; the N-terminus binds the ribosome, the middle domain has PPIase activity, while the C-terminus has intrinsic chaperone activity on its own.</text>
</comment>
<sequence>MSVSVEKLEKNVVALEVTVEAEKFVSAVNQAAKVLAKKVNVPGFRKGKAPRRMVELHVGKEALYDEALDHLIGPAYAEAVIESGIDPVDRPNVDLVQIEEGKDLIFKAKVMVKPEVELGDYKGLKVEQGAAVVTEEEVMEALKSKQEQHARLITLEEGKVENDDTVTLDFEGFTDGVAFIGGKAENYELVIGSGTFIPGFEEGLIGTEIGQPVDVNVNFPDEYHSAELAGKEAVFKTLIKKIQRKELSALDDEFAKDVSEFETLDELKTDLRNKLMKTTEVRVKDEHAKAIVAKVVDNASVEIPEVMITERIRVMLDDLSRNLAQQGMTLEQYYQYTNSTEEVMQEQVRPQAAESVKMDLVLETIAKAEGIEVTEDEVDEEIKKVSERHGQDAALLKQTLIARGELPFYRQSMTSQKTVSFLVEQNT</sequence>
<evidence type="ECO:0000256" key="9">
    <source>
        <dbReference type="ARBA" id="ARBA00023306"/>
    </source>
</evidence>
<dbReference type="PIRSF" id="PIRSF003095">
    <property type="entry name" value="Trigger_factor"/>
    <property type="match status" value="1"/>
</dbReference>
<dbReference type="Gene3D" id="3.10.50.40">
    <property type="match status" value="1"/>
</dbReference>
<dbReference type="GO" id="GO:0003755">
    <property type="term" value="F:peptidyl-prolyl cis-trans isomerase activity"/>
    <property type="evidence" value="ECO:0007669"/>
    <property type="project" value="UniProtKB-EC"/>
</dbReference>
<accession>A0ABT8QV94</accession>
<dbReference type="HAMAP" id="MF_00303">
    <property type="entry name" value="Trigger_factor_Tig"/>
    <property type="match status" value="1"/>
</dbReference>
<feature type="domain" description="PPIase FKBP-type" evidence="15">
    <location>
        <begin position="163"/>
        <end position="248"/>
    </location>
</feature>
<comment type="function">
    <text evidence="10 12">Involved in protein export. Acts as a chaperone by maintaining the newly synthesized protein in an open conformation. Functions as a peptidyl-prolyl cis-trans isomerase.</text>
</comment>
<name>A0ABT8QV94_9FIRM</name>
<evidence type="ECO:0000313" key="17">
    <source>
        <dbReference type="Proteomes" id="UP001176021"/>
    </source>
</evidence>
<evidence type="ECO:0000256" key="4">
    <source>
        <dbReference type="ARBA" id="ARBA00016902"/>
    </source>
</evidence>
<dbReference type="InterPro" id="IPR036611">
    <property type="entry name" value="Trigger_fac_ribosome-bd_sf"/>
</dbReference>